<evidence type="ECO:0008006" key="6">
    <source>
        <dbReference type="Google" id="ProtNLM"/>
    </source>
</evidence>
<dbReference type="Proteomes" id="UP000235994">
    <property type="component" value="Unassembled WGS sequence"/>
</dbReference>
<proteinExistence type="predicted"/>
<feature type="chain" id="PRO_5014737615" description="DUF4377 domain-containing protein" evidence="1">
    <location>
        <begin position="30"/>
        <end position="265"/>
    </location>
</feature>
<name>A0A2N8KHK7_9BURK</name>
<dbReference type="Pfam" id="PF03724">
    <property type="entry name" value="META"/>
    <property type="match status" value="1"/>
</dbReference>
<feature type="signal peptide" evidence="1">
    <location>
        <begin position="1"/>
        <end position="29"/>
    </location>
</feature>
<dbReference type="PANTHER" id="PTHR35535:SF2">
    <property type="entry name" value="DUF306 DOMAIN-CONTAINING PROTEIN"/>
    <property type="match status" value="1"/>
</dbReference>
<feature type="domain" description="DUF306" evidence="2">
    <location>
        <begin position="45"/>
        <end position="148"/>
    </location>
</feature>
<dbReference type="InterPro" id="IPR005184">
    <property type="entry name" value="DUF306_Meta_HslJ"/>
</dbReference>
<protein>
    <recommendedName>
        <fullName evidence="6">DUF4377 domain-containing protein</fullName>
    </recommendedName>
</protein>
<keyword evidence="5" id="KW-1185">Reference proteome</keyword>
<dbReference type="InterPro" id="IPR025485">
    <property type="entry name" value="DUF4377"/>
</dbReference>
<reference evidence="4 5" key="1">
    <citation type="submission" date="2018-01" db="EMBL/GenBank/DDBJ databases">
        <title>The draft genome of an aniline degradation strain ANB-1.</title>
        <authorList>
            <person name="Zhang L."/>
            <person name="Jiang J."/>
        </authorList>
    </citation>
    <scope>NUCLEOTIDE SEQUENCE [LARGE SCALE GENOMIC DNA]</scope>
    <source>
        <strain evidence="4 5">ANB-1</strain>
    </source>
</reference>
<evidence type="ECO:0000259" key="2">
    <source>
        <dbReference type="Pfam" id="PF03724"/>
    </source>
</evidence>
<dbReference type="InterPro" id="IPR038670">
    <property type="entry name" value="HslJ-like_sf"/>
</dbReference>
<accession>A0A2N8KHK7</accession>
<sequence>MPYSVSLRRLAPCLLVAGLAACSSTPERAVGGQDPRFQPAAASDMLAQTGWELARWTRPGGALRPVPHASKRSRPLTVSFFHERGAPRMAGYAGCNQYSASYTVANGLLIVRDRPVATEMACAPDSMKLEQDFLAGMTRITASSLDNVNNPQRMTWVLSSGDTLDFGRRTDPIAGGQQGPTKLVYVNSQRVPCSAGAGRAMCYQVRDSAAQPWQLWYGDITGFRFQPGIRYRLRVVEVRDPNPPADASSVRWVLDAVVEQEIVPR</sequence>
<keyword evidence="1" id="KW-0732">Signal</keyword>
<gene>
    <name evidence="4" type="ORF">C1I89_18315</name>
</gene>
<feature type="domain" description="DUF4377" evidence="3">
    <location>
        <begin position="185"/>
        <end position="260"/>
    </location>
</feature>
<evidence type="ECO:0000313" key="5">
    <source>
        <dbReference type="Proteomes" id="UP000235994"/>
    </source>
</evidence>
<evidence type="ECO:0000259" key="3">
    <source>
        <dbReference type="Pfam" id="PF14302"/>
    </source>
</evidence>
<organism evidence="4 5">
    <name type="scientific">Achromobacter pulmonis</name>
    <dbReference type="NCBI Taxonomy" id="1389932"/>
    <lineage>
        <taxon>Bacteria</taxon>
        <taxon>Pseudomonadati</taxon>
        <taxon>Pseudomonadota</taxon>
        <taxon>Betaproteobacteria</taxon>
        <taxon>Burkholderiales</taxon>
        <taxon>Alcaligenaceae</taxon>
        <taxon>Achromobacter</taxon>
    </lineage>
</organism>
<dbReference type="EMBL" id="POQS01000004">
    <property type="protein sequence ID" value="PND32938.1"/>
    <property type="molecule type" value="Genomic_DNA"/>
</dbReference>
<evidence type="ECO:0000313" key="4">
    <source>
        <dbReference type="EMBL" id="PND32938.1"/>
    </source>
</evidence>
<dbReference type="RefSeq" id="WP_102774047.1">
    <property type="nucleotide sequence ID" value="NZ_POQS01000004.1"/>
</dbReference>
<dbReference type="Gene3D" id="2.40.128.270">
    <property type="match status" value="1"/>
</dbReference>
<comment type="caution">
    <text evidence="4">The sequence shown here is derived from an EMBL/GenBank/DDBJ whole genome shotgun (WGS) entry which is preliminary data.</text>
</comment>
<dbReference type="AlphaFoldDB" id="A0A2N8KHK7"/>
<dbReference type="Pfam" id="PF14302">
    <property type="entry name" value="DUF4377"/>
    <property type="match status" value="1"/>
</dbReference>
<evidence type="ECO:0000256" key="1">
    <source>
        <dbReference type="SAM" id="SignalP"/>
    </source>
</evidence>
<dbReference type="InterPro" id="IPR053147">
    <property type="entry name" value="Hsp_HslJ-like"/>
</dbReference>
<dbReference type="PANTHER" id="PTHR35535">
    <property type="entry name" value="HEAT SHOCK PROTEIN HSLJ"/>
    <property type="match status" value="1"/>
</dbReference>